<evidence type="ECO:0000313" key="4">
    <source>
        <dbReference type="Proteomes" id="UP001519325"/>
    </source>
</evidence>
<protein>
    <recommendedName>
        <fullName evidence="2">DUF6973 domain-containing protein</fullName>
    </recommendedName>
</protein>
<feature type="region of interest" description="Disordered" evidence="1">
    <location>
        <begin position="349"/>
        <end position="392"/>
    </location>
</feature>
<evidence type="ECO:0000256" key="1">
    <source>
        <dbReference type="SAM" id="MobiDB-lite"/>
    </source>
</evidence>
<keyword evidence="4" id="KW-1185">Reference proteome</keyword>
<dbReference type="InterPro" id="IPR054246">
    <property type="entry name" value="DUF6973"/>
</dbReference>
<name>A0ABS4QDE5_9NOCA</name>
<accession>A0ABS4QDE5</accession>
<comment type="caution">
    <text evidence="3">The sequence shown here is derived from an EMBL/GenBank/DDBJ whole genome shotgun (WGS) entry which is preliminary data.</text>
</comment>
<feature type="compositionally biased region" description="Polar residues" evidence="1">
    <location>
        <begin position="363"/>
        <end position="374"/>
    </location>
</feature>
<proteinExistence type="predicted"/>
<reference evidence="3 4" key="1">
    <citation type="submission" date="2021-03" db="EMBL/GenBank/DDBJ databases">
        <title>Sequencing the genomes of 1000 actinobacteria strains.</title>
        <authorList>
            <person name="Klenk H.-P."/>
        </authorList>
    </citation>
    <scope>NUCLEOTIDE SEQUENCE [LARGE SCALE GENOMIC DNA]</scope>
    <source>
        <strain evidence="3 4">DSM 45516</strain>
    </source>
</reference>
<dbReference type="Proteomes" id="UP001519325">
    <property type="component" value="Unassembled WGS sequence"/>
</dbReference>
<evidence type="ECO:0000259" key="2">
    <source>
        <dbReference type="Pfam" id="PF22322"/>
    </source>
</evidence>
<dbReference type="EMBL" id="JAGGMR010000001">
    <property type="protein sequence ID" value="MBP2189128.1"/>
    <property type="molecule type" value="Genomic_DNA"/>
</dbReference>
<organism evidence="3 4">
    <name type="scientific">Nocardia goodfellowii</name>
    <dbReference type="NCBI Taxonomy" id="882446"/>
    <lineage>
        <taxon>Bacteria</taxon>
        <taxon>Bacillati</taxon>
        <taxon>Actinomycetota</taxon>
        <taxon>Actinomycetes</taxon>
        <taxon>Mycobacteriales</taxon>
        <taxon>Nocardiaceae</taxon>
        <taxon>Nocardia</taxon>
    </lineage>
</organism>
<dbReference type="Pfam" id="PF22322">
    <property type="entry name" value="DUF6973"/>
    <property type="match status" value="1"/>
</dbReference>
<evidence type="ECO:0000313" key="3">
    <source>
        <dbReference type="EMBL" id="MBP2189128.1"/>
    </source>
</evidence>
<sequence>MATWDELKQWQPDAVGKIGDRLAAQKKLVVDLQDELDDAQPARWDGPAAEAAASRLRIRRQELEEFAARVAAAVKIIDDTELSVRDLVRSVTATEELAAKYGYRIENGTVVETSNAEGFFTETALRMEVQAVLARAATIDSELNSVLGRVLSGEIDDAGATTLAAAAAAGEDRIVDEQRHRDLLAKYQVKTDGTQIWPTGLTGWIADRRGVSRERLTEAEIRMLDDLQMRKGLMGLKEFADIRQDALHVAGQKFNGMGKTDGHMDAFRHAYWNAVMTQRYGEQWTREFTTAHERNPSSHQVPVAMDLHNNEVGRQIARANPDASPEQLANLVKRAVDDGKTVVIDRNDILVPSNEVNPGGTRDTPSSPWPTTNPERADDRDPGRPTAKPDQY</sequence>
<dbReference type="RefSeq" id="WP_209887365.1">
    <property type="nucleotide sequence ID" value="NZ_JAGGMR010000001.1"/>
</dbReference>
<gene>
    <name evidence="3" type="ORF">BJ987_002029</name>
</gene>
<feature type="domain" description="DUF6973" evidence="2">
    <location>
        <begin position="238"/>
        <end position="339"/>
    </location>
</feature>